<dbReference type="RefSeq" id="XP_024545904.1">
    <property type="nucleotide sequence ID" value="XM_024690136.1"/>
</dbReference>
<gene>
    <name evidence="1" type="primary">Bcboa12</name>
    <name evidence="1" type="ORF">BCIN_01g00120</name>
</gene>
<dbReference type="SMR" id="A0A384J3V5"/>
<dbReference type="VEuPathDB" id="FungiDB:Bcin01g00120"/>
<dbReference type="AlphaFoldDB" id="A0A384J3V5"/>
<evidence type="ECO:0000313" key="2">
    <source>
        <dbReference type="Proteomes" id="UP000001798"/>
    </source>
</evidence>
<organism evidence="1 2">
    <name type="scientific">Botryotinia fuckeliana (strain B05.10)</name>
    <name type="common">Noble rot fungus</name>
    <name type="synonym">Botrytis cinerea</name>
    <dbReference type="NCBI Taxonomy" id="332648"/>
    <lineage>
        <taxon>Eukaryota</taxon>
        <taxon>Fungi</taxon>
        <taxon>Dikarya</taxon>
        <taxon>Ascomycota</taxon>
        <taxon>Pezizomycotina</taxon>
        <taxon>Leotiomycetes</taxon>
        <taxon>Helotiales</taxon>
        <taxon>Sclerotiniaceae</taxon>
        <taxon>Botrytis</taxon>
    </lineage>
</organism>
<protein>
    <submittedName>
        <fullName evidence="1">Bcboa12</fullName>
    </submittedName>
</protein>
<dbReference type="EMBL" id="CP009805">
    <property type="protein sequence ID" value="ATZ45189.1"/>
    <property type="molecule type" value="Genomic_DNA"/>
</dbReference>
<dbReference type="GeneID" id="5426079"/>
<reference evidence="1 2" key="1">
    <citation type="journal article" date="2011" name="PLoS Genet.">
        <title>Genomic analysis of the necrotrophic fungal pathogens Sclerotinia sclerotiorum and Botrytis cinerea.</title>
        <authorList>
            <person name="Amselem J."/>
            <person name="Cuomo C.A."/>
            <person name="van Kan J.A."/>
            <person name="Viaud M."/>
            <person name="Benito E.P."/>
            <person name="Couloux A."/>
            <person name="Coutinho P.M."/>
            <person name="de Vries R.P."/>
            <person name="Dyer P.S."/>
            <person name="Fillinger S."/>
            <person name="Fournier E."/>
            <person name="Gout L."/>
            <person name="Hahn M."/>
            <person name="Kohn L."/>
            <person name="Lapalu N."/>
            <person name="Plummer K.M."/>
            <person name="Pradier J.M."/>
            <person name="Quevillon E."/>
            <person name="Sharon A."/>
            <person name="Simon A."/>
            <person name="ten Have A."/>
            <person name="Tudzynski B."/>
            <person name="Tudzynski P."/>
            <person name="Wincker P."/>
            <person name="Andrew M."/>
            <person name="Anthouard V."/>
            <person name="Beever R.E."/>
            <person name="Beffa R."/>
            <person name="Benoit I."/>
            <person name="Bouzid O."/>
            <person name="Brault B."/>
            <person name="Chen Z."/>
            <person name="Choquer M."/>
            <person name="Collemare J."/>
            <person name="Cotton P."/>
            <person name="Danchin E.G."/>
            <person name="Da Silva C."/>
            <person name="Gautier A."/>
            <person name="Giraud C."/>
            <person name="Giraud T."/>
            <person name="Gonzalez C."/>
            <person name="Grossetete S."/>
            <person name="Guldener U."/>
            <person name="Henrissat B."/>
            <person name="Howlett B.J."/>
            <person name="Kodira C."/>
            <person name="Kretschmer M."/>
            <person name="Lappartient A."/>
            <person name="Leroch M."/>
            <person name="Levis C."/>
            <person name="Mauceli E."/>
            <person name="Neuveglise C."/>
            <person name="Oeser B."/>
            <person name="Pearson M."/>
            <person name="Poulain J."/>
            <person name="Poussereau N."/>
            <person name="Quesneville H."/>
            <person name="Rascle C."/>
            <person name="Schumacher J."/>
            <person name="Segurens B."/>
            <person name="Sexton A."/>
            <person name="Silva E."/>
            <person name="Sirven C."/>
            <person name="Soanes D.M."/>
            <person name="Talbot N.J."/>
            <person name="Templeton M."/>
            <person name="Yandava C."/>
            <person name="Yarden O."/>
            <person name="Zeng Q."/>
            <person name="Rollins J.A."/>
            <person name="Lebrun M.H."/>
            <person name="Dickman M."/>
        </authorList>
    </citation>
    <scope>NUCLEOTIDE SEQUENCE [LARGE SCALE GENOMIC DNA]</scope>
    <source>
        <strain evidence="1 2">B05.10</strain>
    </source>
</reference>
<dbReference type="Proteomes" id="UP000001798">
    <property type="component" value="Chromosome 1"/>
</dbReference>
<proteinExistence type="predicted"/>
<dbReference type="OrthoDB" id="9975758at2759"/>
<accession>A0A384J3V5</accession>
<dbReference type="KEGG" id="bfu:BCIN_01g00120"/>
<reference evidence="1 2" key="3">
    <citation type="journal article" date="2017" name="Mol. Plant Pathol.">
        <title>A gapless genome sequence of the fungus Botrytis cinerea.</title>
        <authorList>
            <person name="Van Kan J.A."/>
            <person name="Stassen J.H."/>
            <person name="Mosbach A."/>
            <person name="Van Der Lee T.A."/>
            <person name="Faino L."/>
            <person name="Farmer A.D."/>
            <person name="Papasotiriou D.G."/>
            <person name="Zhou S."/>
            <person name="Seidl M.F."/>
            <person name="Cottam E."/>
            <person name="Edel D."/>
            <person name="Hahn M."/>
            <person name="Schwartz D.C."/>
            <person name="Dietrich R.A."/>
            <person name="Widdison S."/>
            <person name="Scalliet G."/>
        </authorList>
    </citation>
    <scope>NUCLEOTIDE SEQUENCE [LARGE SCALE GENOMIC DNA]</scope>
    <source>
        <strain evidence="1 2">B05.10</strain>
    </source>
</reference>
<reference evidence="1 2" key="2">
    <citation type="journal article" date="2012" name="Eukaryot. Cell">
        <title>Genome update of Botrytis cinerea strains B05.10 and T4.</title>
        <authorList>
            <person name="Staats M."/>
            <person name="van Kan J.A."/>
        </authorList>
    </citation>
    <scope>NUCLEOTIDE SEQUENCE [LARGE SCALE GENOMIC DNA]</scope>
    <source>
        <strain evidence="1 2">B05.10</strain>
    </source>
</reference>
<keyword evidence="2" id="KW-1185">Reference proteome</keyword>
<evidence type="ECO:0000313" key="1">
    <source>
        <dbReference type="EMBL" id="ATZ45189.1"/>
    </source>
</evidence>
<sequence>MTSHRSESKATIKVRPPPSFIGGVQDKSWTPTPENWLYGAWYMTHTSQQYYWERTKNFVIQYEPVMNGVWPCTNQELVSLTPLNQPERIYTAFGIDSPIAGLDDAWLCQCTGHLSHISDHVAFLAWGADLQNVDWVVLYSTPLPGATVGLPAQVAIMSRERFGPDNTMVEAIKEALCAAGNSELTKLVDNLRPLLQEDLGSGRPTCEYHVVQNVDSLTRF</sequence>
<name>A0A384J3V5_BOTFB</name>